<keyword evidence="4 5" id="KW-0067">ATP-binding</keyword>
<dbReference type="SUPFAM" id="SSF52499">
    <property type="entry name" value="Isochorismatase-like hydrolases"/>
    <property type="match status" value="1"/>
</dbReference>
<dbReference type="Pfam" id="PF00069">
    <property type="entry name" value="Pkinase"/>
    <property type="match status" value="1"/>
</dbReference>
<evidence type="ECO:0000256" key="1">
    <source>
        <dbReference type="ARBA" id="ARBA00022679"/>
    </source>
</evidence>
<dbReference type="GO" id="GO:0005524">
    <property type="term" value="F:ATP binding"/>
    <property type="evidence" value="ECO:0007669"/>
    <property type="project" value="UniProtKB-UniRule"/>
</dbReference>
<proteinExistence type="predicted"/>
<dbReference type="InterPro" id="IPR036380">
    <property type="entry name" value="Isochorismatase-like_sf"/>
</dbReference>
<dbReference type="GO" id="GO:0004674">
    <property type="term" value="F:protein serine/threonine kinase activity"/>
    <property type="evidence" value="ECO:0007669"/>
    <property type="project" value="UniProtKB-KW"/>
</dbReference>
<dbReference type="PROSITE" id="PS50011">
    <property type="entry name" value="PROTEIN_KINASE_DOM"/>
    <property type="match status" value="1"/>
</dbReference>
<evidence type="ECO:0000256" key="2">
    <source>
        <dbReference type="ARBA" id="ARBA00022741"/>
    </source>
</evidence>
<dbReference type="InParanoid" id="A0A6C2YPX4"/>
<dbReference type="AlphaFoldDB" id="A0A6C2YPX4"/>
<evidence type="ECO:0000313" key="8">
    <source>
        <dbReference type="Proteomes" id="UP000464378"/>
    </source>
</evidence>
<dbReference type="InterPro" id="IPR008271">
    <property type="entry name" value="Ser/Thr_kinase_AS"/>
</dbReference>
<dbReference type="Gene3D" id="1.10.510.10">
    <property type="entry name" value="Transferase(Phosphotransferase) domain 1"/>
    <property type="match status" value="1"/>
</dbReference>
<dbReference type="CDD" id="cd14014">
    <property type="entry name" value="STKc_PknB_like"/>
    <property type="match status" value="1"/>
</dbReference>
<evidence type="ECO:0000313" key="7">
    <source>
        <dbReference type="EMBL" id="VIP03680.1"/>
    </source>
</evidence>
<keyword evidence="7" id="KW-0723">Serine/threonine-protein kinase</keyword>
<dbReference type="EMBL" id="LR586016">
    <property type="protein sequence ID" value="VIP03680.1"/>
    <property type="molecule type" value="Genomic_DNA"/>
</dbReference>
<feature type="domain" description="Protein kinase" evidence="6">
    <location>
        <begin position="21"/>
        <end position="282"/>
    </location>
</feature>
<dbReference type="InterPro" id="IPR017441">
    <property type="entry name" value="Protein_kinase_ATP_BS"/>
</dbReference>
<evidence type="ECO:0000256" key="4">
    <source>
        <dbReference type="ARBA" id="ARBA00022840"/>
    </source>
</evidence>
<organism evidence="7">
    <name type="scientific">Tuwongella immobilis</name>
    <dbReference type="NCBI Taxonomy" id="692036"/>
    <lineage>
        <taxon>Bacteria</taxon>
        <taxon>Pseudomonadati</taxon>
        <taxon>Planctomycetota</taxon>
        <taxon>Planctomycetia</taxon>
        <taxon>Gemmatales</taxon>
        <taxon>Gemmataceae</taxon>
        <taxon>Tuwongella</taxon>
    </lineage>
</organism>
<reference evidence="7" key="1">
    <citation type="submission" date="2019-04" db="EMBL/GenBank/DDBJ databases">
        <authorList>
            <consortium name="Science for Life Laboratories"/>
        </authorList>
    </citation>
    <scope>NUCLEOTIDE SEQUENCE</scope>
    <source>
        <strain evidence="7">MBLW1</strain>
    </source>
</reference>
<feature type="binding site" evidence="5">
    <location>
        <position position="50"/>
    </location>
    <ligand>
        <name>ATP</name>
        <dbReference type="ChEBI" id="CHEBI:30616"/>
    </ligand>
</feature>
<dbReference type="PANTHER" id="PTHR43289:SF6">
    <property type="entry name" value="SERINE_THREONINE-PROTEIN KINASE NEKL-3"/>
    <property type="match status" value="1"/>
</dbReference>
<keyword evidence="3 7" id="KW-0418">Kinase</keyword>
<gene>
    <name evidence="7" type="ORF">GMBLW1_02800</name>
</gene>
<protein>
    <recommendedName>
        <fullName evidence="6">Protein kinase domain-containing protein</fullName>
    </recommendedName>
</protein>
<dbReference type="RefSeq" id="WP_162658844.1">
    <property type="nucleotide sequence ID" value="NZ_LR593887.1"/>
</dbReference>
<dbReference type="PROSITE" id="PS00107">
    <property type="entry name" value="PROTEIN_KINASE_ATP"/>
    <property type="match status" value="1"/>
</dbReference>
<evidence type="ECO:0000259" key="6">
    <source>
        <dbReference type="PROSITE" id="PS50011"/>
    </source>
</evidence>
<keyword evidence="1" id="KW-0808">Transferase</keyword>
<dbReference type="PROSITE" id="PS00108">
    <property type="entry name" value="PROTEIN_KINASE_ST"/>
    <property type="match status" value="1"/>
</dbReference>
<dbReference type="InterPro" id="IPR000719">
    <property type="entry name" value="Prot_kinase_dom"/>
</dbReference>
<sequence length="588" mass="65141">MSDDFLDRLPRDAGHPRIGSVILGREIGRGAMGAVFSGWDCEAARPVAVKFLLNSQHASPDRIHRFRREGQLLALLNDPSLIELFDHGFAHDVYYLIMEWVPGRGLDHIVGRVGPMLEHEVVTILRDVGQALLVLSTHGIVHRDIKPSNLLLRSQDGRIKIADLGIAKSMERMDSLETVGILGTPAFMSPEQIREPGTVSLASDLFSLGMTAYFLLTRQTPFVGKTAYETMQKVCSDALPHPRKFGISISDSLWETLVALTEKSLEQRIQQSERLFERLPTVSMPFRSTLLDAARPSFEPSMPDLSSRVGLRLPTLSDRGETDASFATSDLGTAHLVPPESAIRSLLFCQCLQNDFIAPEDCVSPTATEWTNASLTLDSTMRPLPNRLHVGWQEATRLVGEVPAQGPLVSAVSQCAEAEHVGMLFIRDWHDASDPKQHAEMEFFGPHCLMGTWGARFIDVLEAYSRDRRRTAVIDSTGINDCADTPILDLSRQWIAPERRATVPVGVIGVWTNVKIHYLLYDLKTRGGFHNLATCSALVASPDQRAHLEALRHFASILNVKVFDRIDDFLQFLGVNASVGQTSIMPEG</sequence>
<dbReference type="Proteomes" id="UP000464378">
    <property type="component" value="Chromosome"/>
</dbReference>
<accession>A0A6C2YPX4</accession>
<dbReference type="Gene3D" id="3.40.50.850">
    <property type="entry name" value="Isochorismatase-like"/>
    <property type="match status" value="1"/>
</dbReference>
<dbReference type="InterPro" id="IPR011009">
    <property type="entry name" value="Kinase-like_dom_sf"/>
</dbReference>
<dbReference type="EMBL" id="LR593887">
    <property type="protein sequence ID" value="VTS04728.1"/>
    <property type="molecule type" value="Genomic_DNA"/>
</dbReference>
<name>A0A6C2YPX4_9BACT</name>
<evidence type="ECO:0000256" key="3">
    <source>
        <dbReference type="ARBA" id="ARBA00022777"/>
    </source>
</evidence>
<keyword evidence="2 5" id="KW-0547">Nucleotide-binding</keyword>
<dbReference type="SMART" id="SM00220">
    <property type="entry name" value="S_TKc"/>
    <property type="match status" value="1"/>
</dbReference>
<keyword evidence="8" id="KW-1185">Reference proteome</keyword>
<dbReference type="PANTHER" id="PTHR43289">
    <property type="entry name" value="MITOGEN-ACTIVATED PROTEIN KINASE KINASE KINASE 20-RELATED"/>
    <property type="match status" value="1"/>
</dbReference>
<evidence type="ECO:0000256" key="5">
    <source>
        <dbReference type="PROSITE-ProRule" id="PRU10141"/>
    </source>
</evidence>
<dbReference type="SUPFAM" id="SSF56112">
    <property type="entry name" value="Protein kinase-like (PK-like)"/>
    <property type="match status" value="1"/>
</dbReference>
<dbReference type="KEGG" id="tim:GMBLW1_02800"/>